<organism evidence="1">
    <name type="scientific">Salvia splendens</name>
    <name type="common">Scarlet sage</name>
    <dbReference type="NCBI Taxonomy" id="180675"/>
    <lineage>
        <taxon>Eukaryota</taxon>
        <taxon>Viridiplantae</taxon>
        <taxon>Streptophyta</taxon>
        <taxon>Embryophyta</taxon>
        <taxon>Tracheophyta</taxon>
        <taxon>Spermatophyta</taxon>
        <taxon>Magnoliopsida</taxon>
        <taxon>eudicotyledons</taxon>
        <taxon>Gunneridae</taxon>
        <taxon>Pentapetalae</taxon>
        <taxon>asterids</taxon>
        <taxon>lamiids</taxon>
        <taxon>Lamiales</taxon>
        <taxon>Lamiaceae</taxon>
        <taxon>Nepetoideae</taxon>
        <taxon>Mentheae</taxon>
        <taxon>Salviinae</taxon>
        <taxon>Salvia</taxon>
        <taxon>Salvia subgen. Calosphace</taxon>
        <taxon>core Calosphace</taxon>
    </lineage>
</organism>
<accession>A0A8X8XZZ5</accession>
<name>A0A8X8XZZ5_SALSN</name>
<reference evidence="1" key="1">
    <citation type="submission" date="2018-01" db="EMBL/GenBank/DDBJ databases">
        <authorList>
            <person name="Mao J.F."/>
        </authorList>
    </citation>
    <scope>NUCLEOTIDE SEQUENCE</scope>
    <source>
        <strain evidence="1">Huo1</strain>
        <tissue evidence="1">Leaf</tissue>
    </source>
</reference>
<protein>
    <submittedName>
        <fullName evidence="1">Uncharacterized protein</fullName>
    </submittedName>
</protein>
<comment type="caution">
    <text evidence="1">The sequence shown here is derived from an EMBL/GenBank/DDBJ whole genome shotgun (WGS) entry which is preliminary data.</text>
</comment>
<dbReference type="EMBL" id="PNBA02000005">
    <property type="protein sequence ID" value="KAG6423651.1"/>
    <property type="molecule type" value="Genomic_DNA"/>
</dbReference>
<keyword evidence="2" id="KW-1185">Reference proteome</keyword>
<evidence type="ECO:0000313" key="1">
    <source>
        <dbReference type="EMBL" id="KAG6423651.1"/>
    </source>
</evidence>
<reference evidence="1" key="2">
    <citation type="submission" date="2020-08" db="EMBL/GenBank/DDBJ databases">
        <title>Plant Genome Project.</title>
        <authorList>
            <person name="Zhang R.-G."/>
        </authorList>
    </citation>
    <scope>NUCLEOTIDE SEQUENCE</scope>
    <source>
        <strain evidence="1">Huo1</strain>
        <tissue evidence="1">Leaf</tissue>
    </source>
</reference>
<sequence length="320" mass="35528">MKAGDICLDYSTMHLCGYSLVSKRYALAIYELKSVHLTLPSTAHSTESADVICELLLKLADVKLGTQIYFIGLHMSSQHLQFLTLESEGEIQQRWSHGGTLSRTTSFCVLGVYWVQKGLARSVVGASRSISSVRSWNRDFVHFLPRANEICGLLPKVAGFTSEEMSEFIKSSLIKELGFFSFLQNFRELRSISLDFTCPRSICSSSLLKVRVKFSSGRAMMELFLEIPAFVHEEASSSDESSSSDDEDSYAALTDTGMRAQSLFGCGCVWLLVLCLLRKCQPSLASVTITNSKRGETIYPVDELDPDVGMLDGDDVVTWE</sequence>
<dbReference type="AlphaFoldDB" id="A0A8X8XZZ5"/>
<gene>
    <name evidence="1" type="ORF">SASPL_114053</name>
</gene>
<proteinExistence type="predicted"/>
<dbReference type="Proteomes" id="UP000298416">
    <property type="component" value="Unassembled WGS sequence"/>
</dbReference>
<evidence type="ECO:0000313" key="2">
    <source>
        <dbReference type="Proteomes" id="UP000298416"/>
    </source>
</evidence>